<reference evidence="2 3" key="1">
    <citation type="journal article" date="2016" name="Nat. Commun.">
        <title>Thousands of microbial genomes shed light on interconnected biogeochemical processes in an aquifer system.</title>
        <authorList>
            <person name="Anantharaman K."/>
            <person name="Brown C.T."/>
            <person name="Hug L.A."/>
            <person name="Sharon I."/>
            <person name="Castelle C.J."/>
            <person name="Probst A.J."/>
            <person name="Thomas B.C."/>
            <person name="Singh A."/>
            <person name="Wilkins M.J."/>
            <person name="Karaoz U."/>
            <person name="Brodie E.L."/>
            <person name="Williams K.H."/>
            <person name="Hubbard S.S."/>
            <person name="Banfield J.F."/>
        </authorList>
    </citation>
    <scope>NUCLEOTIDE SEQUENCE [LARGE SCALE GENOMIC DNA]</scope>
</reference>
<dbReference type="EMBL" id="MHCS01000048">
    <property type="protein sequence ID" value="OGY25294.1"/>
    <property type="molecule type" value="Genomic_DNA"/>
</dbReference>
<accession>A0A1G1WCE8</accession>
<proteinExistence type="predicted"/>
<name>A0A1G1WCE8_9BACT</name>
<feature type="compositionally biased region" description="Polar residues" evidence="1">
    <location>
        <begin position="24"/>
        <end position="35"/>
    </location>
</feature>
<gene>
    <name evidence="2" type="ORF">A2Z11_02940</name>
</gene>
<evidence type="ECO:0000256" key="1">
    <source>
        <dbReference type="SAM" id="MobiDB-lite"/>
    </source>
</evidence>
<comment type="caution">
    <text evidence="2">The sequence shown here is derived from an EMBL/GenBank/DDBJ whole genome shotgun (WGS) entry which is preliminary data.</text>
</comment>
<dbReference type="Proteomes" id="UP000176389">
    <property type="component" value="Unassembled WGS sequence"/>
</dbReference>
<protein>
    <submittedName>
        <fullName evidence="2">Uncharacterized protein</fullName>
    </submittedName>
</protein>
<feature type="compositionally biased region" description="Basic residues" evidence="1">
    <location>
        <begin position="1"/>
        <end position="23"/>
    </location>
</feature>
<organism evidence="2 3">
    <name type="scientific">Candidatus Woykebacteria bacterium RBG_16_43_9</name>
    <dbReference type="NCBI Taxonomy" id="1802596"/>
    <lineage>
        <taxon>Bacteria</taxon>
        <taxon>Candidatus Woykeibacteriota</taxon>
    </lineage>
</organism>
<sequence length="172" mass="18500">MPRPGKKRRKKRTRSRSGKRTRQLGRNSAGGSSLIGTVDKEVEEGSSVEVASSRQVSTSVPAVATLPPVETGHNGSDPWQSPKAFMGGIIGKLVSFVASIRSHSGDAAGDMLEGLDTVDGGLEDKVRAKLDHILEIRSQALEEEDLEKSERFGIAYARLGDCLRKLQTTDAN</sequence>
<dbReference type="AlphaFoldDB" id="A0A1G1WCE8"/>
<evidence type="ECO:0000313" key="3">
    <source>
        <dbReference type="Proteomes" id="UP000176389"/>
    </source>
</evidence>
<evidence type="ECO:0000313" key="2">
    <source>
        <dbReference type="EMBL" id="OGY25294.1"/>
    </source>
</evidence>
<feature type="region of interest" description="Disordered" evidence="1">
    <location>
        <begin position="1"/>
        <end position="59"/>
    </location>
</feature>